<feature type="domain" description="VOC" evidence="1">
    <location>
        <begin position="153"/>
        <end position="272"/>
    </location>
</feature>
<dbReference type="Proteomes" id="UP000553766">
    <property type="component" value="Unassembled WGS sequence"/>
</dbReference>
<evidence type="ECO:0000313" key="3">
    <source>
        <dbReference type="Proteomes" id="UP000553766"/>
    </source>
</evidence>
<dbReference type="RefSeq" id="WP_184010924.1">
    <property type="nucleotide sequence ID" value="NZ_JACIJS010000005.1"/>
</dbReference>
<dbReference type="InterPro" id="IPR029068">
    <property type="entry name" value="Glyas_Bleomycin-R_OHBP_Dase"/>
</dbReference>
<accession>A0A840WZH7</accession>
<dbReference type="AlphaFoldDB" id="A0A840WZH7"/>
<dbReference type="PANTHER" id="PTHR36110">
    <property type="entry name" value="RING-CLEAVING DIOXYGENASE MHQE-RELATED"/>
    <property type="match status" value="1"/>
</dbReference>
<dbReference type="InterPro" id="IPR052537">
    <property type="entry name" value="Extradiol_RC_dioxygenase"/>
</dbReference>
<dbReference type="SUPFAM" id="SSF54593">
    <property type="entry name" value="Glyoxalase/Bleomycin resistance protein/Dihydroxybiphenyl dioxygenase"/>
    <property type="match status" value="1"/>
</dbReference>
<proteinExistence type="predicted"/>
<dbReference type="CDD" id="cd08347">
    <property type="entry name" value="PcpA_C_like"/>
    <property type="match status" value="1"/>
</dbReference>
<dbReference type="Pfam" id="PF00903">
    <property type="entry name" value="Glyoxalase"/>
    <property type="match status" value="2"/>
</dbReference>
<evidence type="ECO:0000259" key="1">
    <source>
        <dbReference type="PROSITE" id="PS51819"/>
    </source>
</evidence>
<reference evidence="2 3" key="1">
    <citation type="submission" date="2020-08" db="EMBL/GenBank/DDBJ databases">
        <title>Genomic Encyclopedia of Type Strains, Phase IV (KMG-IV): sequencing the most valuable type-strain genomes for metagenomic binning, comparative biology and taxonomic classification.</title>
        <authorList>
            <person name="Goeker M."/>
        </authorList>
    </citation>
    <scope>NUCLEOTIDE SEQUENCE [LARGE SCALE GENOMIC DNA]</scope>
    <source>
        <strain evidence="2 3">DSM 103377</strain>
    </source>
</reference>
<comment type="caution">
    <text evidence="2">The sequence shown here is derived from an EMBL/GenBank/DDBJ whole genome shotgun (WGS) entry which is preliminary data.</text>
</comment>
<dbReference type="InterPro" id="IPR004360">
    <property type="entry name" value="Glyas_Fos-R_dOase_dom"/>
</dbReference>
<gene>
    <name evidence="2" type="ORF">FHS89_001874</name>
</gene>
<dbReference type="EMBL" id="JACIJS010000005">
    <property type="protein sequence ID" value="MBB5515854.1"/>
    <property type="molecule type" value="Genomic_DNA"/>
</dbReference>
<keyword evidence="3" id="KW-1185">Reference proteome</keyword>
<dbReference type="Gene3D" id="3.10.180.10">
    <property type="entry name" value="2,3-Dihydroxybiphenyl 1,2-Dioxygenase, domain 1"/>
    <property type="match status" value="2"/>
</dbReference>
<dbReference type="InterPro" id="IPR037523">
    <property type="entry name" value="VOC_core"/>
</dbReference>
<sequence>MSNHIQGLHHVTAISGGAQRNLDFYAKALGLRFVKKTVNFDDPGTYHLYYGDETGSAGTIMTFFPWENARAGRIGAGQVSLTQFAVPAGALPFWAERLPAMGATHTGDDTLFGEARSLWTDPDGLAFALVEMADDTRTPWPADGIPAGHAIRGFRGVTLALRDGEAERTILTEVFDYAVTGQEGRVTRLTTTHAGAAEIVDLHIDPEMPMGVEGGGSVHHVAFSVKDRAAQMAVRARMEAAGMRVTQQIDRDYFWAIYSRTPGGILFEVATEEPGFAADEPVESLGQALKLPTQHEPMRARIEAVLPKLSV</sequence>
<organism evidence="2 3">
    <name type="scientific">Rubricella aquisinus</name>
    <dbReference type="NCBI Taxonomy" id="2028108"/>
    <lineage>
        <taxon>Bacteria</taxon>
        <taxon>Pseudomonadati</taxon>
        <taxon>Pseudomonadota</taxon>
        <taxon>Alphaproteobacteria</taxon>
        <taxon>Rhodobacterales</taxon>
        <taxon>Paracoccaceae</taxon>
        <taxon>Rubricella</taxon>
    </lineage>
</organism>
<dbReference type="PANTHER" id="PTHR36110:SF2">
    <property type="entry name" value="RING-CLEAVING DIOXYGENASE MHQE-RELATED"/>
    <property type="match status" value="1"/>
</dbReference>
<feature type="domain" description="VOC" evidence="1">
    <location>
        <begin position="7"/>
        <end position="132"/>
    </location>
</feature>
<name>A0A840WZH7_9RHOB</name>
<protein>
    <submittedName>
        <fullName evidence="2">Glyoxalase family protein</fullName>
    </submittedName>
</protein>
<dbReference type="PROSITE" id="PS51819">
    <property type="entry name" value="VOC"/>
    <property type="match status" value="2"/>
</dbReference>
<evidence type="ECO:0000313" key="2">
    <source>
        <dbReference type="EMBL" id="MBB5515854.1"/>
    </source>
</evidence>